<accession>A0A6J7X0T7</accession>
<protein>
    <submittedName>
        <fullName evidence="1">Uncharacterized protein</fullName>
    </submittedName>
</protein>
<dbReference type="EMBL" id="LR798303">
    <property type="protein sequence ID" value="CAB5222728.1"/>
    <property type="molecule type" value="Genomic_DNA"/>
</dbReference>
<evidence type="ECO:0000313" key="1">
    <source>
        <dbReference type="EMBL" id="CAB5222728.1"/>
    </source>
</evidence>
<sequence length="398" mass="44306">MRIEIIEETERARRLGVARDLASGVYASKAEAARILGLHVNTFKSWLEKEARKGIADDLHGMVAEGFALKGYSEFTKTERGTPIWLKTVRAEQNYWHGIAEAIRTVEPVQNVALPTGIPDGDIIPWLQIGDAHIGLLANERETGANFDVGIAEAEICAAAAALIASAPPCKRMVINDLGDGTHAETFAALTEASGHSLDVDTRYWKMIRAYIRITRFIIDRALEKAETVDYICNQGNHSRSNDIWAAALVEQLYGATGRVNVLENASVFIPYRMGKTMVVVHHGDKCKPEKFRDVVSSDYAIDWGETEFRYLDGGHVHHSQRKELAGCVFESWNNLAPRDKYANDGGWRSKQCMSLVLRSRTYGEIGRHVMPIERVRDLILATGKAHYVPNAMRAFAA</sequence>
<dbReference type="SUPFAM" id="SSF56300">
    <property type="entry name" value="Metallo-dependent phosphatases"/>
    <property type="match status" value="1"/>
</dbReference>
<proteinExistence type="predicted"/>
<gene>
    <name evidence="1" type="ORF">UFOVP368_29</name>
</gene>
<name>A0A6J7X0T7_9CAUD</name>
<reference evidence="1" key="1">
    <citation type="submission" date="2020-05" db="EMBL/GenBank/DDBJ databases">
        <authorList>
            <person name="Chiriac C."/>
            <person name="Salcher M."/>
            <person name="Ghai R."/>
            <person name="Kavagutti S V."/>
        </authorList>
    </citation>
    <scope>NUCLEOTIDE SEQUENCE</scope>
</reference>
<dbReference type="InterPro" id="IPR029052">
    <property type="entry name" value="Metallo-depent_PP-like"/>
</dbReference>
<organism evidence="1">
    <name type="scientific">uncultured Caudovirales phage</name>
    <dbReference type="NCBI Taxonomy" id="2100421"/>
    <lineage>
        <taxon>Viruses</taxon>
        <taxon>Duplodnaviria</taxon>
        <taxon>Heunggongvirae</taxon>
        <taxon>Uroviricota</taxon>
        <taxon>Caudoviricetes</taxon>
        <taxon>Peduoviridae</taxon>
        <taxon>Maltschvirus</taxon>
        <taxon>Maltschvirus maltsch</taxon>
    </lineage>
</organism>